<keyword evidence="6" id="KW-0833">Ubl conjugation pathway</keyword>
<dbReference type="SUPFAM" id="SSF57850">
    <property type="entry name" value="RING/U-box"/>
    <property type="match status" value="1"/>
</dbReference>
<keyword evidence="5 8" id="KW-0863">Zinc-finger</keyword>
<dbReference type="AlphaFoldDB" id="A0AAV5I0Z0"/>
<reference evidence="10 11" key="1">
    <citation type="journal article" date="2021" name="Commun. Biol.">
        <title>The genome of Shorea leprosula (Dipterocarpaceae) highlights the ecological relevance of drought in aseasonal tropical rainforests.</title>
        <authorList>
            <person name="Ng K.K.S."/>
            <person name="Kobayashi M.J."/>
            <person name="Fawcett J.A."/>
            <person name="Hatakeyama M."/>
            <person name="Paape T."/>
            <person name="Ng C.H."/>
            <person name="Ang C.C."/>
            <person name="Tnah L.H."/>
            <person name="Lee C.T."/>
            <person name="Nishiyama T."/>
            <person name="Sese J."/>
            <person name="O'Brien M.J."/>
            <person name="Copetti D."/>
            <person name="Mohd Noor M.I."/>
            <person name="Ong R.C."/>
            <person name="Putra M."/>
            <person name="Sireger I.Z."/>
            <person name="Indrioko S."/>
            <person name="Kosugi Y."/>
            <person name="Izuno A."/>
            <person name="Isagi Y."/>
            <person name="Lee S.L."/>
            <person name="Shimizu K.K."/>
        </authorList>
    </citation>
    <scope>NUCLEOTIDE SEQUENCE [LARGE SCALE GENOMIC DNA]</scope>
    <source>
        <strain evidence="10">214</strain>
    </source>
</reference>
<evidence type="ECO:0000256" key="1">
    <source>
        <dbReference type="ARBA" id="ARBA00000900"/>
    </source>
</evidence>
<dbReference type="PROSITE" id="PS50089">
    <property type="entry name" value="ZF_RING_2"/>
    <property type="match status" value="1"/>
</dbReference>
<dbReference type="PANTHER" id="PTHR22937:SF65">
    <property type="entry name" value="E3 UBIQUITIN-PROTEIN LIGASE ARK2C"/>
    <property type="match status" value="1"/>
</dbReference>
<evidence type="ECO:0000256" key="4">
    <source>
        <dbReference type="ARBA" id="ARBA00022723"/>
    </source>
</evidence>
<organism evidence="10 11">
    <name type="scientific">Rubroshorea leprosula</name>
    <dbReference type="NCBI Taxonomy" id="152421"/>
    <lineage>
        <taxon>Eukaryota</taxon>
        <taxon>Viridiplantae</taxon>
        <taxon>Streptophyta</taxon>
        <taxon>Embryophyta</taxon>
        <taxon>Tracheophyta</taxon>
        <taxon>Spermatophyta</taxon>
        <taxon>Magnoliopsida</taxon>
        <taxon>eudicotyledons</taxon>
        <taxon>Gunneridae</taxon>
        <taxon>Pentapetalae</taxon>
        <taxon>rosids</taxon>
        <taxon>malvids</taxon>
        <taxon>Malvales</taxon>
        <taxon>Dipterocarpaceae</taxon>
        <taxon>Rubroshorea</taxon>
    </lineage>
</organism>
<dbReference type="Pfam" id="PF13639">
    <property type="entry name" value="zf-RING_2"/>
    <property type="match status" value="1"/>
</dbReference>
<dbReference type="EMBL" id="BPVZ01000008">
    <property type="protein sequence ID" value="GKU94758.1"/>
    <property type="molecule type" value="Genomic_DNA"/>
</dbReference>
<keyword evidence="11" id="KW-1185">Reference proteome</keyword>
<evidence type="ECO:0000256" key="2">
    <source>
        <dbReference type="ARBA" id="ARBA00012483"/>
    </source>
</evidence>
<dbReference type="Proteomes" id="UP001054252">
    <property type="component" value="Unassembled WGS sequence"/>
</dbReference>
<keyword evidence="4" id="KW-0479">Metal-binding</keyword>
<evidence type="ECO:0000313" key="10">
    <source>
        <dbReference type="EMBL" id="GKU94758.1"/>
    </source>
</evidence>
<feature type="domain" description="RING-type" evidence="9">
    <location>
        <begin position="491"/>
        <end position="532"/>
    </location>
</feature>
<dbReference type="GO" id="GO:0008270">
    <property type="term" value="F:zinc ion binding"/>
    <property type="evidence" value="ECO:0007669"/>
    <property type="project" value="UniProtKB-KW"/>
</dbReference>
<comment type="caution">
    <text evidence="10">The sequence shown here is derived from an EMBL/GenBank/DDBJ whole genome shotgun (WGS) entry which is preliminary data.</text>
</comment>
<evidence type="ECO:0000256" key="8">
    <source>
        <dbReference type="PROSITE-ProRule" id="PRU00175"/>
    </source>
</evidence>
<gene>
    <name evidence="10" type="ORF">SLEP1_g8204</name>
</gene>
<evidence type="ECO:0000256" key="5">
    <source>
        <dbReference type="ARBA" id="ARBA00022771"/>
    </source>
</evidence>
<dbReference type="EC" id="2.3.2.27" evidence="2"/>
<sequence length="538" mass="59871">MQGEGISSNPFRDNYYYFNNGSGPRSLNLIQLMEAPNPQQDSLSQPDLNEEPCHSFSYVDLLTRERSPSPFEGSTSLRWNQCSYGSLTFQGATSSGAPSGSIGLNLPFTYSPSNPVVLTSGTTQYEVEENVSMQNPSIDGRHFLLKRRVPEDDSGYMSLDGSSSSALQAQNCEQLGVAAQANVCSSLNRYAPLHLNSDLIEQIENDGRNVRFSRTNDLQDYIPALPSNSVNMQQHSQPGLHFPHDPFVNYASASSVPFIETPTAQRIAQGYNFLQNLCPTQLNGANMFCGFYQEMNSMERASYMNNPSDSPVVERGYLENMQGNVNMAFPGAGSMADTGIIAAAHQAPFSSTFPQTNWANSHMMENLIANVSESHGHYHPMHSFHAATNQTGRVSNIRRGHASSSQARQRVARRGVRRPPRRIRLPSATERRRRFINEELNALGEQLGIIANEVEQIQVVEYGLTEDTIMAHLTRETHHPAAAGAEEHRVCSICQDEYAEGDLLGKLDCMHDYHFDCIKQWLLRKNSCPMCRHRALAI</sequence>
<dbReference type="SMART" id="SM00184">
    <property type="entry name" value="RING"/>
    <property type="match status" value="1"/>
</dbReference>
<evidence type="ECO:0000256" key="3">
    <source>
        <dbReference type="ARBA" id="ARBA00022679"/>
    </source>
</evidence>
<dbReference type="GO" id="GO:0061630">
    <property type="term" value="F:ubiquitin protein ligase activity"/>
    <property type="evidence" value="ECO:0007669"/>
    <property type="project" value="UniProtKB-EC"/>
</dbReference>
<evidence type="ECO:0000256" key="7">
    <source>
        <dbReference type="ARBA" id="ARBA00022833"/>
    </source>
</evidence>
<dbReference type="InterPro" id="IPR045191">
    <property type="entry name" value="MBR1/2-like"/>
</dbReference>
<evidence type="ECO:0000256" key="6">
    <source>
        <dbReference type="ARBA" id="ARBA00022786"/>
    </source>
</evidence>
<name>A0AAV5I0Z0_9ROSI</name>
<protein>
    <recommendedName>
        <fullName evidence="2">RING-type E3 ubiquitin transferase</fullName>
        <ecNumber evidence="2">2.3.2.27</ecNumber>
    </recommendedName>
</protein>
<proteinExistence type="predicted"/>
<accession>A0AAV5I0Z0</accession>
<comment type="catalytic activity">
    <reaction evidence="1">
        <text>S-ubiquitinyl-[E2 ubiquitin-conjugating enzyme]-L-cysteine + [acceptor protein]-L-lysine = [E2 ubiquitin-conjugating enzyme]-L-cysteine + N(6)-ubiquitinyl-[acceptor protein]-L-lysine.</text>
        <dbReference type="EC" id="2.3.2.27"/>
    </reaction>
</comment>
<keyword evidence="3" id="KW-0808">Transferase</keyword>
<evidence type="ECO:0000259" key="9">
    <source>
        <dbReference type="PROSITE" id="PS50089"/>
    </source>
</evidence>
<dbReference type="InterPro" id="IPR001841">
    <property type="entry name" value="Znf_RING"/>
</dbReference>
<dbReference type="Gene3D" id="3.30.40.10">
    <property type="entry name" value="Zinc/RING finger domain, C3HC4 (zinc finger)"/>
    <property type="match status" value="1"/>
</dbReference>
<dbReference type="InterPro" id="IPR013083">
    <property type="entry name" value="Znf_RING/FYVE/PHD"/>
</dbReference>
<evidence type="ECO:0000313" key="11">
    <source>
        <dbReference type="Proteomes" id="UP001054252"/>
    </source>
</evidence>
<keyword evidence="7" id="KW-0862">Zinc</keyword>
<dbReference type="PANTHER" id="PTHR22937">
    <property type="entry name" value="E3 UBIQUITIN-PROTEIN LIGASE RNF165"/>
    <property type="match status" value="1"/>
</dbReference>